<evidence type="ECO:0000313" key="2">
    <source>
        <dbReference type="Proteomes" id="UP000095454"/>
    </source>
</evidence>
<dbReference type="EMBL" id="CZAQ01000062">
    <property type="protein sequence ID" value="CUP41033.1"/>
    <property type="molecule type" value="Genomic_DNA"/>
</dbReference>
<accession>A0A174MXG1</accession>
<gene>
    <name evidence="1" type="ORF">ERS852514_01903</name>
</gene>
<proteinExistence type="predicted"/>
<name>A0A174MXG1_9ACTN</name>
<dbReference type="AlphaFoldDB" id="A0A174MXG1"/>
<protein>
    <submittedName>
        <fullName evidence="1">Uncharacterized protein</fullName>
    </submittedName>
</protein>
<dbReference type="Proteomes" id="UP000095454">
    <property type="component" value="Unassembled WGS sequence"/>
</dbReference>
<evidence type="ECO:0000313" key="1">
    <source>
        <dbReference type="EMBL" id="CUP41033.1"/>
    </source>
</evidence>
<reference evidence="1 2" key="1">
    <citation type="submission" date="2015-09" db="EMBL/GenBank/DDBJ databases">
        <authorList>
            <consortium name="Pathogen Informatics"/>
        </authorList>
    </citation>
    <scope>NUCLEOTIDE SEQUENCE [LARGE SCALE GENOMIC DNA]</scope>
    <source>
        <strain evidence="1 2">2789STDY5834902</strain>
    </source>
</reference>
<organism evidence="1 2">
    <name type="scientific">Collinsella aerofaciens</name>
    <dbReference type="NCBI Taxonomy" id="74426"/>
    <lineage>
        <taxon>Bacteria</taxon>
        <taxon>Bacillati</taxon>
        <taxon>Actinomycetota</taxon>
        <taxon>Coriobacteriia</taxon>
        <taxon>Coriobacteriales</taxon>
        <taxon>Coriobacteriaceae</taxon>
        <taxon>Collinsella</taxon>
    </lineage>
</organism>
<dbReference type="RefSeq" id="WP_055252679.1">
    <property type="nucleotide sequence ID" value="NZ_CABIXX010000062.1"/>
</dbReference>
<sequence length="66" mass="7100">MTLCEKLGIGLVSRSFSHRAVYRNGGTSYDLSDCEPAACKQDIEAFARKVGKADCVFTGEAGRQAL</sequence>